<evidence type="ECO:0000313" key="3">
    <source>
        <dbReference type="Proteomes" id="UP000078492"/>
    </source>
</evidence>
<feature type="non-terminal residue" evidence="2">
    <location>
        <position position="1"/>
    </location>
</feature>
<keyword evidence="3" id="KW-1185">Reference proteome</keyword>
<dbReference type="Pfam" id="PF16064">
    <property type="entry name" value="DUF4806"/>
    <property type="match status" value="1"/>
</dbReference>
<dbReference type="AlphaFoldDB" id="A0A151ITC5"/>
<dbReference type="PANTHER" id="PTHR34153:SF2">
    <property type="entry name" value="SI:CH211-262H13.3-RELATED"/>
    <property type="match status" value="1"/>
</dbReference>
<accession>A0A151ITC5</accession>
<reference evidence="2 3" key="1">
    <citation type="submission" date="2015-09" db="EMBL/GenBank/DDBJ databases">
        <title>Trachymyrmex cornetzi WGS genome.</title>
        <authorList>
            <person name="Nygaard S."/>
            <person name="Hu H."/>
            <person name="Boomsma J."/>
            <person name="Zhang G."/>
        </authorList>
    </citation>
    <scope>NUCLEOTIDE SEQUENCE [LARGE SCALE GENOMIC DNA]</scope>
    <source>
        <strain evidence="2">Tcor2-1</strain>
        <tissue evidence="2">Whole body</tissue>
    </source>
</reference>
<feature type="domain" description="DUF4806" evidence="1">
    <location>
        <begin position="43"/>
        <end position="119"/>
    </location>
</feature>
<protein>
    <recommendedName>
        <fullName evidence="1">DUF4806 domain-containing protein</fullName>
    </recommendedName>
</protein>
<dbReference type="EMBL" id="KQ981022">
    <property type="protein sequence ID" value="KYN10223.1"/>
    <property type="molecule type" value="Genomic_DNA"/>
</dbReference>
<sequence length="136" mass="15589">EKCQRTYFAKFATLERKLNRIIHFLEIDKVNVVQEVDLSLLPNFPLTSVEQINNFNIQLENVNVRKQFMDKISTLGGESVSKVVRNIMSHTIGYEVALGYTWTGQKKKLAMKKSKLSDAIIGIKTSFHICPVRDKC</sequence>
<evidence type="ECO:0000259" key="1">
    <source>
        <dbReference type="Pfam" id="PF16064"/>
    </source>
</evidence>
<name>A0A151ITC5_9HYME</name>
<organism evidence="2 3">
    <name type="scientific">Trachymyrmex cornetzi</name>
    <dbReference type="NCBI Taxonomy" id="471704"/>
    <lineage>
        <taxon>Eukaryota</taxon>
        <taxon>Metazoa</taxon>
        <taxon>Ecdysozoa</taxon>
        <taxon>Arthropoda</taxon>
        <taxon>Hexapoda</taxon>
        <taxon>Insecta</taxon>
        <taxon>Pterygota</taxon>
        <taxon>Neoptera</taxon>
        <taxon>Endopterygota</taxon>
        <taxon>Hymenoptera</taxon>
        <taxon>Apocrita</taxon>
        <taxon>Aculeata</taxon>
        <taxon>Formicoidea</taxon>
        <taxon>Formicidae</taxon>
        <taxon>Myrmicinae</taxon>
        <taxon>Trachymyrmex</taxon>
    </lineage>
</organism>
<dbReference type="PANTHER" id="PTHR34153">
    <property type="entry name" value="SI:CH211-262H13.3-RELATED-RELATED"/>
    <property type="match status" value="1"/>
</dbReference>
<dbReference type="InterPro" id="IPR032071">
    <property type="entry name" value="DUF4806"/>
</dbReference>
<evidence type="ECO:0000313" key="2">
    <source>
        <dbReference type="EMBL" id="KYN10223.1"/>
    </source>
</evidence>
<dbReference type="Proteomes" id="UP000078492">
    <property type="component" value="Unassembled WGS sequence"/>
</dbReference>
<gene>
    <name evidence="2" type="ORF">ALC57_17638</name>
</gene>
<proteinExistence type="predicted"/>